<keyword evidence="3" id="KW-1185">Reference proteome</keyword>
<dbReference type="PANTHER" id="PTHR34387:SF1">
    <property type="entry name" value="PERIPLASMIC IMMUNOGENIC PROTEIN"/>
    <property type="match status" value="1"/>
</dbReference>
<dbReference type="Gene3D" id="3.30.110.170">
    <property type="entry name" value="Protein of unknown function (DUF541), domain 1"/>
    <property type="match status" value="1"/>
</dbReference>
<dbReference type="PANTHER" id="PTHR34387">
    <property type="entry name" value="SLR1258 PROTEIN"/>
    <property type="match status" value="1"/>
</dbReference>
<proteinExistence type="predicted"/>
<dbReference type="Gene3D" id="3.30.70.2970">
    <property type="entry name" value="Protein of unknown function (DUF541), domain 2"/>
    <property type="match status" value="1"/>
</dbReference>
<protein>
    <submittedName>
        <fullName evidence="2">SIMPL domain-containing protein</fullName>
    </submittedName>
</protein>
<feature type="signal peptide" evidence="1">
    <location>
        <begin position="1"/>
        <end position="21"/>
    </location>
</feature>
<dbReference type="Pfam" id="PF04402">
    <property type="entry name" value="SIMPL"/>
    <property type="match status" value="1"/>
</dbReference>
<name>A0ABP8LM33_9BACT</name>
<reference evidence="3" key="1">
    <citation type="journal article" date="2019" name="Int. J. Syst. Evol. Microbiol.">
        <title>The Global Catalogue of Microorganisms (GCM) 10K type strain sequencing project: providing services to taxonomists for standard genome sequencing and annotation.</title>
        <authorList>
            <consortium name="The Broad Institute Genomics Platform"/>
            <consortium name="The Broad Institute Genome Sequencing Center for Infectious Disease"/>
            <person name="Wu L."/>
            <person name="Ma J."/>
        </authorList>
    </citation>
    <scope>NUCLEOTIDE SEQUENCE [LARGE SCALE GENOMIC DNA]</scope>
    <source>
        <strain evidence="3">JCM 17926</strain>
    </source>
</reference>
<dbReference type="Proteomes" id="UP001500552">
    <property type="component" value="Unassembled WGS sequence"/>
</dbReference>
<dbReference type="RefSeq" id="WP_345158393.1">
    <property type="nucleotide sequence ID" value="NZ_BAABHC010000007.1"/>
</dbReference>
<dbReference type="EMBL" id="BAABHC010000007">
    <property type="protein sequence ID" value="GAA4430747.1"/>
    <property type="molecule type" value="Genomic_DNA"/>
</dbReference>
<keyword evidence="1" id="KW-0732">Signal</keyword>
<gene>
    <name evidence="2" type="ORF">GCM10023188_17680</name>
</gene>
<evidence type="ECO:0000256" key="1">
    <source>
        <dbReference type="SAM" id="SignalP"/>
    </source>
</evidence>
<accession>A0ABP8LM33</accession>
<organism evidence="2 3">
    <name type="scientific">Pontibacter saemangeumensis</name>
    <dbReference type="NCBI Taxonomy" id="1084525"/>
    <lineage>
        <taxon>Bacteria</taxon>
        <taxon>Pseudomonadati</taxon>
        <taxon>Bacteroidota</taxon>
        <taxon>Cytophagia</taxon>
        <taxon>Cytophagales</taxon>
        <taxon>Hymenobacteraceae</taxon>
        <taxon>Pontibacter</taxon>
    </lineage>
</organism>
<feature type="chain" id="PRO_5045631635" evidence="1">
    <location>
        <begin position="22"/>
        <end position="237"/>
    </location>
</feature>
<dbReference type="InterPro" id="IPR052022">
    <property type="entry name" value="26kDa_periplasmic_antigen"/>
</dbReference>
<evidence type="ECO:0000313" key="2">
    <source>
        <dbReference type="EMBL" id="GAA4430747.1"/>
    </source>
</evidence>
<sequence>MKKSILLLGLLWVVSLSQSQAQQQTLPPLVNVTGVGEVHVQPTEVVVNLGVETRQNSLEAARSETDKKAAAIINYLKKQGVDEKDIQTSYVTLQPMYNGAEYGRTSPDFYLAQKNMTVKIKKLNKFDELMAGIYKVGVNQVHGINFQVADVEKLKTEARKRAVADAKQKATTLATELEARVGRVYQINESEGGGGPRPMYKTVMMESAAFDGSGGPSIAGGEVTVTSNVNVSFILED</sequence>
<comment type="caution">
    <text evidence="2">The sequence shown here is derived from an EMBL/GenBank/DDBJ whole genome shotgun (WGS) entry which is preliminary data.</text>
</comment>
<evidence type="ECO:0000313" key="3">
    <source>
        <dbReference type="Proteomes" id="UP001500552"/>
    </source>
</evidence>
<dbReference type="InterPro" id="IPR007497">
    <property type="entry name" value="SIMPL/DUF541"/>
</dbReference>